<feature type="domain" description="DUF4371" evidence="2">
    <location>
        <begin position="6"/>
        <end position="88"/>
    </location>
</feature>
<proteinExistence type="predicted"/>
<dbReference type="Pfam" id="PF14291">
    <property type="entry name" value="DUF4371"/>
    <property type="match status" value="1"/>
</dbReference>
<dbReference type="PANTHER" id="PTHR45749">
    <property type="match status" value="1"/>
</dbReference>
<keyword evidence="4" id="KW-1185">Reference proteome</keyword>
<dbReference type="AlphaFoldDB" id="A0AAD6BQQ7"/>
<comment type="caution">
    <text evidence="3">The sequence shown here is derived from an EMBL/GenBank/DDBJ whole genome shotgun (WGS) entry which is preliminary data.</text>
</comment>
<dbReference type="InterPro" id="IPR025398">
    <property type="entry name" value="DUF4371"/>
</dbReference>
<accession>A0AAD6BQQ7</accession>
<dbReference type="InterPro" id="IPR012337">
    <property type="entry name" value="RNaseH-like_sf"/>
</dbReference>
<sequence length="1092" mass="121340">MPVVQFAIIIDGTQDISGVEQESICVCSVDADLQPKEDFLGIYQVSSTTGQNIAKMACDVMTRLQLPLSQLRGQTYDGAANMAGRLQGVQTILRKEQPLAVYYHCGPHCVNLITQAACGASPLVRDAMGLVHELGSFFNQSGKFKLIFQNIAKSEHGSTFTSLKPLCPTRWTVRTPAIRSVLKQYESVLMALEEMASCSSPETSAKANRLHGTFLKGNTVLGLLMAEDLMGDLECLNTSLQLKKQTVSGMLEAVDHVKTSMQVKRTEVHFDVLFSKATAVATKLDLQPIQIPHVRKPTKRYTGSRQRSRSLVFGLGASITNADGMITGAKLPSGRQILRCMLYNCDVQLHDKRPGMNGALSRFMAAKVVLEQVRPFYAKANIPMVSDRGACNKMVELVDVNNKLRRIPQARRSSKATARQVDAMERRLDSTFPLWSPNAEEKIRNPEDIAFLASMKGDRVATFGAFDAKLQSKVKRRQKREAGAAARQSHFTSEQQEMKVKSRMAMLESESDEDSVTDEIATLPAENTPPCKHKKTGTTAFIPPDILSRPSLVSLATRLKITPMQQAAFTRGLITESGGNCANISASYTTADRSRRQVLEVVNKEHQKQWTPSPMCTLHWDSKLTPTLSNVRQLEERLTVVVGNAEQLKLLGVPAYTKGKDEACGEIIARLTCKLLQDWCCADQVVNMAFDTTASNTGHLTAACIAIQVSLDRPLLWSGCRHHIGEVLLSHIFTNLKVEASRSPEVTLFKRLQDNWNLLPHKYSGPLSRYITANAEQPFLGKLRAELTVSAAAVIDYKRGDYHEFVQLCLVYLGADDAAQTPVNFQRPGALHKARWMAKLLYTLKLALMEQHIALLPQGTITTRQQVPKIRAFANFITHIYATWWLTCDTAVDAAWNDLKLYHNLYTYKSVDEGIATSAMKALERHLWYLTGEMLPLALFSNKVPADERRALADAILEHKPDDLPMRAPQQRFGTGFGKPKFPVLSPTTRLADLANPDCWFGMHQLHIDPAFLSLTVEDWATSASFQAGVVNVRAINVVNDCAERGVKLTSDFVAAAKSEQHLQNVLQAVEHDRCEQPNLRRCKRKLNTVKD</sequence>
<evidence type="ECO:0000313" key="4">
    <source>
        <dbReference type="Proteomes" id="UP001219934"/>
    </source>
</evidence>
<dbReference type="SUPFAM" id="SSF53098">
    <property type="entry name" value="Ribonuclease H-like"/>
    <property type="match status" value="1"/>
</dbReference>
<dbReference type="EMBL" id="JAPTMU010000001">
    <property type="protein sequence ID" value="KAJ4949088.1"/>
    <property type="molecule type" value="Genomic_DNA"/>
</dbReference>
<name>A0AAD6BQQ7_9TELE</name>
<feature type="region of interest" description="Disordered" evidence="1">
    <location>
        <begin position="477"/>
        <end position="497"/>
    </location>
</feature>
<organism evidence="3 4">
    <name type="scientific">Pogonophryne albipinna</name>
    <dbReference type="NCBI Taxonomy" id="1090488"/>
    <lineage>
        <taxon>Eukaryota</taxon>
        <taxon>Metazoa</taxon>
        <taxon>Chordata</taxon>
        <taxon>Craniata</taxon>
        <taxon>Vertebrata</taxon>
        <taxon>Euteleostomi</taxon>
        <taxon>Actinopterygii</taxon>
        <taxon>Neopterygii</taxon>
        <taxon>Teleostei</taxon>
        <taxon>Neoteleostei</taxon>
        <taxon>Acanthomorphata</taxon>
        <taxon>Eupercaria</taxon>
        <taxon>Perciformes</taxon>
        <taxon>Notothenioidei</taxon>
        <taxon>Pogonophryne</taxon>
    </lineage>
</organism>
<gene>
    <name evidence="3" type="ORF">JOQ06_020606</name>
</gene>
<dbReference type="Proteomes" id="UP001219934">
    <property type="component" value="Unassembled WGS sequence"/>
</dbReference>
<evidence type="ECO:0000256" key="1">
    <source>
        <dbReference type="SAM" id="MobiDB-lite"/>
    </source>
</evidence>
<protein>
    <recommendedName>
        <fullName evidence="2">DUF4371 domain-containing protein</fullName>
    </recommendedName>
</protein>
<reference evidence="3" key="1">
    <citation type="submission" date="2022-11" db="EMBL/GenBank/DDBJ databases">
        <title>Chromosome-level genome of Pogonophryne albipinna.</title>
        <authorList>
            <person name="Jo E."/>
        </authorList>
    </citation>
    <scope>NUCLEOTIDE SEQUENCE</scope>
    <source>
        <strain evidence="3">SGF0006</strain>
        <tissue evidence="3">Muscle</tissue>
    </source>
</reference>
<evidence type="ECO:0000259" key="2">
    <source>
        <dbReference type="Pfam" id="PF14291"/>
    </source>
</evidence>
<dbReference type="PANTHER" id="PTHR45749:SF21">
    <property type="entry name" value="DUF4371 DOMAIN-CONTAINING PROTEIN"/>
    <property type="match status" value="1"/>
</dbReference>
<evidence type="ECO:0000313" key="3">
    <source>
        <dbReference type="EMBL" id="KAJ4949088.1"/>
    </source>
</evidence>